<keyword evidence="3" id="KW-0812">Transmembrane</keyword>
<accession>A0AA39XHT8</accession>
<keyword evidence="3" id="KW-0472">Membrane</keyword>
<dbReference type="AlphaFoldDB" id="A0AA39XHT8"/>
<keyword evidence="1" id="KW-0539">Nucleus</keyword>
<evidence type="ECO:0000256" key="2">
    <source>
        <dbReference type="SAM" id="MobiDB-lite"/>
    </source>
</evidence>
<keyword evidence="3" id="KW-1133">Transmembrane helix</keyword>
<protein>
    <recommendedName>
        <fullName evidence="4">Zn(2)-C6 fungal-type domain-containing protein</fullName>
    </recommendedName>
</protein>
<reference evidence="5" key="1">
    <citation type="submission" date="2023-06" db="EMBL/GenBank/DDBJ databases">
        <title>Genome-scale phylogeny and comparative genomics of the fungal order Sordariales.</title>
        <authorList>
            <consortium name="Lawrence Berkeley National Laboratory"/>
            <person name="Hensen N."/>
            <person name="Bonometti L."/>
            <person name="Westerberg I."/>
            <person name="Brannstrom I.O."/>
            <person name="Guillou S."/>
            <person name="Cros-Aarteil S."/>
            <person name="Calhoun S."/>
            <person name="Haridas S."/>
            <person name="Kuo A."/>
            <person name="Mondo S."/>
            <person name="Pangilinan J."/>
            <person name="Riley R."/>
            <person name="Labutti K."/>
            <person name="Andreopoulos B."/>
            <person name="Lipzen A."/>
            <person name="Chen C."/>
            <person name="Yanf M."/>
            <person name="Daum C."/>
            <person name="Ng V."/>
            <person name="Clum A."/>
            <person name="Steindorff A."/>
            <person name="Ohm R."/>
            <person name="Martin F."/>
            <person name="Silar P."/>
            <person name="Natvig D."/>
            <person name="Lalanne C."/>
            <person name="Gautier V."/>
            <person name="Ament-Velasquez S.L."/>
            <person name="Kruys A."/>
            <person name="Hutchinson M.I."/>
            <person name="Powell A.J."/>
            <person name="Barry K."/>
            <person name="Miller A.N."/>
            <person name="Grigoriev I.V."/>
            <person name="Debuchy R."/>
            <person name="Gladieux P."/>
            <person name="Thoren M.H."/>
            <person name="Johannesson H."/>
        </authorList>
    </citation>
    <scope>NUCLEOTIDE SEQUENCE</scope>
    <source>
        <strain evidence="5">CBS 606.72</strain>
    </source>
</reference>
<dbReference type="PROSITE" id="PS50048">
    <property type="entry name" value="ZN2_CY6_FUNGAL_2"/>
    <property type="match status" value="1"/>
</dbReference>
<evidence type="ECO:0000256" key="3">
    <source>
        <dbReference type="SAM" id="Phobius"/>
    </source>
</evidence>
<gene>
    <name evidence="5" type="ORF">B0T14DRAFT_83614</name>
</gene>
<name>A0AA39XHT8_9PEZI</name>
<keyword evidence="6" id="KW-1185">Reference proteome</keyword>
<dbReference type="InterPro" id="IPR053157">
    <property type="entry name" value="Sterol_Uptake_Regulator"/>
</dbReference>
<proteinExistence type="predicted"/>
<dbReference type="PANTHER" id="PTHR47784:SF10">
    <property type="entry name" value="TRANSCRIPTION FACTOR, PUTATIVE (AFU_ORTHOLOGUE AFUA_6G14150)-RELATED"/>
    <property type="match status" value="1"/>
</dbReference>
<comment type="caution">
    <text evidence="5">The sequence shown here is derived from an EMBL/GenBank/DDBJ whole genome shotgun (WGS) entry which is preliminary data.</text>
</comment>
<dbReference type="EMBL" id="JAULSU010000001">
    <property type="protein sequence ID" value="KAK0633896.1"/>
    <property type="molecule type" value="Genomic_DNA"/>
</dbReference>
<dbReference type="InterPro" id="IPR036864">
    <property type="entry name" value="Zn2-C6_fun-type_DNA-bd_sf"/>
</dbReference>
<evidence type="ECO:0000256" key="1">
    <source>
        <dbReference type="ARBA" id="ARBA00023242"/>
    </source>
</evidence>
<dbReference type="Gene3D" id="4.10.240.10">
    <property type="entry name" value="Zn(2)-C6 fungal-type DNA-binding domain"/>
    <property type="match status" value="1"/>
</dbReference>
<evidence type="ECO:0000313" key="6">
    <source>
        <dbReference type="Proteomes" id="UP001175000"/>
    </source>
</evidence>
<organism evidence="5 6">
    <name type="scientific">Immersiella caudata</name>
    <dbReference type="NCBI Taxonomy" id="314043"/>
    <lineage>
        <taxon>Eukaryota</taxon>
        <taxon>Fungi</taxon>
        <taxon>Dikarya</taxon>
        <taxon>Ascomycota</taxon>
        <taxon>Pezizomycotina</taxon>
        <taxon>Sordariomycetes</taxon>
        <taxon>Sordariomycetidae</taxon>
        <taxon>Sordariales</taxon>
        <taxon>Lasiosphaeriaceae</taxon>
        <taxon>Immersiella</taxon>
    </lineage>
</organism>
<dbReference type="Pfam" id="PF00172">
    <property type="entry name" value="Zn_clus"/>
    <property type="match status" value="1"/>
</dbReference>
<dbReference type="PANTHER" id="PTHR47784">
    <property type="entry name" value="STEROL UPTAKE CONTROL PROTEIN 2"/>
    <property type="match status" value="1"/>
</dbReference>
<feature type="domain" description="Zn(2)-C6 fungal-type" evidence="4">
    <location>
        <begin position="13"/>
        <end position="45"/>
    </location>
</feature>
<sequence>MQKRKSHTKSRNGCRNCKRRHVKCDEQGPPCLQCVLRKETGTCALPIIRKGAAPSLPAPPSASLTPSPSSFSSTTNSDRLLELELMHRWSTRSWTCQASTPECQPYLLGRLTRAALSDSYLLNAILATAALDLSLSSKQHTALSASGRYVRAVQEFASRAVSDFRTQVTITTRENIDLVFYFSSLIGVINFAMSAYNGMSITDRVCEYASMALASNQIAFDNIGLLMASSSPLSAVVQEFSVDLALLDALDPETKAATALLSSVSRQVRIPATSPTIPSATILPEEALLATPGEDDLGNDAEGTLAGSIFVYQLAIGQMKYCFAEDLQGRLKGYFHTVFAVAGHPFVNALQNREPMAVFVFMYWGVLVDRASKDPALWALGPEGQEVVSEASELLLRSDIADLPGVREGIAWARGQVDLPELPGCPLPAQLAGSGIISDVNDPESLEVWIKALEV</sequence>
<evidence type="ECO:0000259" key="4">
    <source>
        <dbReference type="PROSITE" id="PS50048"/>
    </source>
</evidence>
<dbReference type="PROSITE" id="PS00463">
    <property type="entry name" value="ZN2_CY6_FUNGAL_1"/>
    <property type="match status" value="1"/>
</dbReference>
<dbReference type="InterPro" id="IPR001138">
    <property type="entry name" value="Zn2Cys6_DnaBD"/>
</dbReference>
<feature type="compositionally biased region" description="Low complexity" evidence="2">
    <location>
        <begin position="61"/>
        <end position="75"/>
    </location>
</feature>
<dbReference type="SMART" id="SM00066">
    <property type="entry name" value="GAL4"/>
    <property type="match status" value="1"/>
</dbReference>
<dbReference type="SUPFAM" id="SSF57701">
    <property type="entry name" value="Zn2/Cys6 DNA-binding domain"/>
    <property type="match status" value="1"/>
</dbReference>
<dbReference type="GO" id="GO:0001228">
    <property type="term" value="F:DNA-binding transcription activator activity, RNA polymerase II-specific"/>
    <property type="evidence" value="ECO:0007669"/>
    <property type="project" value="TreeGrafter"/>
</dbReference>
<dbReference type="CDD" id="cd00067">
    <property type="entry name" value="GAL4"/>
    <property type="match status" value="1"/>
</dbReference>
<dbReference type="GO" id="GO:0008270">
    <property type="term" value="F:zinc ion binding"/>
    <property type="evidence" value="ECO:0007669"/>
    <property type="project" value="InterPro"/>
</dbReference>
<evidence type="ECO:0000313" key="5">
    <source>
        <dbReference type="EMBL" id="KAK0633896.1"/>
    </source>
</evidence>
<feature type="transmembrane region" description="Helical" evidence="3">
    <location>
        <begin position="178"/>
        <end position="196"/>
    </location>
</feature>
<feature type="region of interest" description="Disordered" evidence="2">
    <location>
        <begin position="54"/>
        <end position="75"/>
    </location>
</feature>
<dbReference type="Proteomes" id="UP001175000">
    <property type="component" value="Unassembled WGS sequence"/>
</dbReference>